<sequence length="1380" mass="153369">MDHLLHLDTDVVCLLAKLNSYDYIIVGSGFGGGPLAEQLVSQQYKVLLIERGSVIFSTHVLNTSRPYFNRGASNSPEGNERVYDAVKAKVQCTDRSDSYVGGPVYCVGGRSNLWGTWIPEIGDETLGAFFPTDVVDYLKGDLVQGYKKAFRYLTDSQPGDVIYPEGDGKHEVSASEIGDANQMLNNALSGSKFDLMPIAAQFNAPAPYKFAQGAYSTTLSIINRMYANDQYLSVLLNTEVIAVQHTASNTFNKSVNALKIRDKATNTIKELDVGRAKVILSAGTIGTASIALNSGLDHLNPLVGKGLIDHNVCYVRFAKQKSDNVTSKPLNLKTHLKVGGEECLVTVTINANFFLAGSSATLNTTHFYRHDGTLMSPTKDAADEKENFDTICVLFEFVGKLDDENSVLSLPGLDPVLDIRRPPIKHEVQCAMEDIIRRVRDAFVGVKPNQATYADPGVCPDPGLRPQHLGFGVFSHECGTMRMDGPKGPGVVDSNLKVKGLDNLWHSNVAMSTQQLAKDQPAGFSNRIERVAIVGAGGRQGAQITEQLLKTGKHAITALTRIGSTSKLPENVRTIPVNYEDEESIASALKDHQLLIITLAVTVDPEVHHRIVRAAGKAGIRYIIPNIYAANVIIENQGAVDDFFPAAPPINLLKEIERVGVSSWILLVGGVWFDYSLPSGDSFMGFDIDNRRATLFDDGEAKINTSTLAQFGRAAAAIASLKEFPDNEDDKSPSIAQFRNKPVYLSSFYVSQKDILKGIQRVTSTTDEDWEIKYESSADRIENGKAMGRSGNIMGLVQAYYSFIFSPEGQKLKTQDKLHNELLGLPVEDLDKVVKDCVDRAENKFRPLYQQAAHIASATSTASASRGTDKPKLRTSNFGYTMSFGFGVGDFIAVGELCWKIYTRVYTVSRDAPEELRALIQELGNLSNTVNLLNEEVQDQEEWIKRAGERRLEYTCKVMGQVKATLQKMDRLADKYAELGKGHGLEGSRRPFRIQWNRVKFAFEVSSINELRAKLDELRRLMIGHRISPEGPLLNAPLDEEDRAELSAAFLRNAEMSNRPWASIAIDDWLQAGKWWLLKVRSQMNRLTEGTEIKVHAYINLLKACWILADIVSIHPQRVHLGASNDRRNEDIRNFSQVAKRSLEKFPVFEFQLRDVEDNIMNIWPRSPPLGTIAPRRQFGIHRDNLGLQTPHGEILFQCFAEIHRTTEGTMDTESTSEECFLVLEVPRQGIYLNVRLESFVAHDICRMKNIELLLEGFKAGASLRGALVQTAFLRLDRNFLYYMVHYMDYRDSWLPDDVLIMVEAALSSDDVAYLSLILEHISTIELSKQQPKICQLVYCSGNLGYIDAMLQVVIPRPADIAATLAWAMAALSEAEHMMG</sequence>
<name>A0A8H5UZU6_9HYPO</name>
<keyword evidence="2" id="KW-0521">NADP</keyword>
<dbReference type="SUPFAM" id="SSF51905">
    <property type="entry name" value="FAD/NAD(P)-binding domain"/>
    <property type="match status" value="1"/>
</dbReference>
<dbReference type="Gene3D" id="3.50.50.60">
    <property type="entry name" value="FAD/NAD(P)-binding domain"/>
    <property type="match status" value="1"/>
</dbReference>
<feature type="domain" description="NAD(P)-binding" evidence="5">
    <location>
        <begin position="535"/>
        <end position="624"/>
    </location>
</feature>
<evidence type="ECO:0000256" key="1">
    <source>
        <dbReference type="ARBA" id="ARBA00005725"/>
    </source>
</evidence>
<dbReference type="Pfam" id="PF05199">
    <property type="entry name" value="GMC_oxred_C"/>
    <property type="match status" value="1"/>
</dbReference>
<comment type="similarity">
    <text evidence="1">Belongs to the NmrA-type oxidoreductase family. Isoflavone reductase subfamily.</text>
</comment>
<gene>
    <name evidence="6" type="ORF">FPCIR_1256</name>
</gene>
<dbReference type="PANTHER" id="PTHR47706:SF7">
    <property type="entry name" value="CIPA-LIKE, PUTATIVE (AFU_ORTHOLOGUE AFUA_1G01630)-RELATED"/>
    <property type="match status" value="1"/>
</dbReference>
<dbReference type="InterPro" id="IPR016040">
    <property type="entry name" value="NAD(P)-bd_dom"/>
</dbReference>
<evidence type="ECO:0000313" key="6">
    <source>
        <dbReference type="EMBL" id="KAF5603515.1"/>
    </source>
</evidence>
<dbReference type="InterPro" id="IPR051609">
    <property type="entry name" value="NmrA/Isoflavone_reductase-like"/>
</dbReference>
<dbReference type="PANTHER" id="PTHR47706">
    <property type="entry name" value="NMRA-LIKE FAMILY PROTEIN"/>
    <property type="match status" value="1"/>
</dbReference>
<accession>A0A8H5UZU6</accession>
<evidence type="ECO:0000313" key="7">
    <source>
        <dbReference type="Proteomes" id="UP000546213"/>
    </source>
</evidence>
<organism evidence="6 7">
    <name type="scientific">Fusarium pseudocircinatum</name>
    <dbReference type="NCBI Taxonomy" id="56676"/>
    <lineage>
        <taxon>Eukaryota</taxon>
        <taxon>Fungi</taxon>
        <taxon>Dikarya</taxon>
        <taxon>Ascomycota</taxon>
        <taxon>Pezizomycotina</taxon>
        <taxon>Sordariomycetes</taxon>
        <taxon>Hypocreomycetidae</taxon>
        <taxon>Hypocreales</taxon>
        <taxon>Nectriaceae</taxon>
        <taxon>Fusarium</taxon>
        <taxon>Fusarium fujikuroi species complex</taxon>
    </lineage>
</organism>
<keyword evidence="7" id="KW-1185">Reference proteome</keyword>
<evidence type="ECO:0000256" key="3">
    <source>
        <dbReference type="ARBA" id="ARBA00023002"/>
    </source>
</evidence>
<keyword evidence="3" id="KW-0560">Oxidoreductase</keyword>
<reference evidence="6 7" key="1">
    <citation type="submission" date="2020-05" db="EMBL/GenBank/DDBJ databases">
        <title>Identification and distribution of gene clusters putatively required for synthesis of sphingolipid metabolism inhibitors in phylogenetically diverse species of the filamentous fungus Fusarium.</title>
        <authorList>
            <person name="Kim H.-S."/>
            <person name="Busman M."/>
            <person name="Brown D.W."/>
            <person name="Divon H."/>
            <person name="Uhlig S."/>
            <person name="Proctor R.H."/>
        </authorList>
    </citation>
    <scope>NUCLEOTIDE SEQUENCE [LARGE SCALE GENOMIC DNA]</scope>
    <source>
        <strain evidence="6 7">NRRL 36939</strain>
    </source>
</reference>
<evidence type="ECO:0000259" key="4">
    <source>
        <dbReference type="Pfam" id="PF05199"/>
    </source>
</evidence>
<dbReference type="InterPro" id="IPR007867">
    <property type="entry name" value="GMC_OxRtase_C"/>
</dbReference>
<dbReference type="Gene3D" id="3.40.50.720">
    <property type="entry name" value="NAD(P)-binding Rossmann-like Domain"/>
    <property type="match status" value="1"/>
</dbReference>
<evidence type="ECO:0000256" key="2">
    <source>
        <dbReference type="ARBA" id="ARBA00022857"/>
    </source>
</evidence>
<protein>
    <submittedName>
        <fullName evidence="6">Uncharacterized protein</fullName>
    </submittedName>
</protein>
<dbReference type="EMBL" id="JAAOAS010000027">
    <property type="protein sequence ID" value="KAF5603515.1"/>
    <property type="molecule type" value="Genomic_DNA"/>
</dbReference>
<dbReference type="GO" id="GO:0016614">
    <property type="term" value="F:oxidoreductase activity, acting on CH-OH group of donors"/>
    <property type="evidence" value="ECO:0007669"/>
    <property type="project" value="InterPro"/>
</dbReference>
<dbReference type="InterPro" id="IPR036188">
    <property type="entry name" value="FAD/NAD-bd_sf"/>
</dbReference>
<dbReference type="Proteomes" id="UP000546213">
    <property type="component" value="Unassembled WGS sequence"/>
</dbReference>
<comment type="caution">
    <text evidence="6">The sequence shown here is derived from an EMBL/GenBank/DDBJ whole genome shotgun (WGS) entry which is preliminary data.</text>
</comment>
<dbReference type="InterPro" id="IPR036291">
    <property type="entry name" value="NAD(P)-bd_dom_sf"/>
</dbReference>
<dbReference type="Pfam" id="PF13460">
    <property type="entry name" value="NAD_binding_10"/>
    <property type="match status" value="1"/>
</dbReference>
<evidence type="ECO:0000259" key="5">
    <source>
        <dbReference type="Pfam" id="PF13460"/>
    </source>
</evidence>
<feature type="domain" description="Glucose-methanol-choline oxidoreductase C-terminal" evidence="4">
    <location>
        <begin position="473"/>
        <end position="505"/>
    </location>
</feature>
<proteinExistence type="inferred from homology"/>
<dbReference type="SUPFAM" id="SSF51735">
    <property type="entry name" value="NAD(P)-binding Rossmann-fold domains"/>
    <property type="match status" value="1"/>
</dbReference>
<dbReference type="OrthoDB" id="167809at2759"/>